<evidence type="ECO:0000313" key="14">
    <source>
        <dbReference type="Proteomes" id="UP001596996"/>
    </source>
</evidence>
<dbReference type="SUPFAM" id="SSF53756">
    <property type="entry name" value="UDP-Glycosyltransferase/glycogen phosphorylase"/>
    <property type="match status" value="1"/>
</dbReference>
<evidence type="ECO:0000313" key="13">
    <source>
        <dbReference type="EMBL" id="MFD0965628.1"/>
    </source>
</evidence>
<sequence>MKENKKRLLVMAGGTGGHVFPAIAVVQELQKKGWDICWLGTKDRMEAQIVPKHGIPIQFIQISGLRGKGISSLLTAPFKILRAIFQAKKIIKHYRPNVVLGMGGYVSGPGGVAAKLSGIPIVLHEQNAVAGLTNRWLAKIATTVLQAFPSAFEQAEVVGNPVRADLFGELSPQQRLEKRAGKLRLLVVGGSQGARILNFTIPQAMAQLAEKFEIYHQVGAGSVQNVTALYTQHSPNVDVNITEFIDDMAKAYSWADIVVCRAGALTVSELAAVGVPAIFIPFEHKDRQQYLNAKYLADAGGAKIIEQSDFTAEKLTELLLSLDRDKLLVMAVNAKAMSTPQAASQVAQIIIDVAK</sequence>
<dbReference type="Gene3D" id="3.40.50.2000">
    <property type="entry name" value="Glycogen Phosphorylase B"/>
    <property type="match status" value="2"/>
</dbReference>
<evidence type="ECO:0000256" key="10">
    <source>
        <dbReference type="HAMAP-Rule" id="MF_00033"/>
    </source>
</evidence>
<dbReference type="CDD" id="cd03785">
    <property type="entry name" value="GT28_MurG"/>
    <property type="match status" value="1"/>
</dbReference>
<dbReference type="GO" id="GO:0016757">
    <property type="term" value="F:glycosyltransferase activity"/>
    <property type="evidence" value="ECO:0007669"/>
    <property type="project" value="UniProtKB-KW"/>
</dbReference>
<comment type="caution">
    <text evidence="13">The sequence shown here is derived from an EMBL/GenBank/DDBJ whole genome shotgun (WGS) entry which is preliminary data.</text>
</comment>
<accession>A0ABW3I7D4</accession>
<keyword evidence="8 10" id="KW-0131">Cell cycle</keyword>
<keyword evidence="3 10" id="KW-0328">Glycosyltransferase</keyword>
<dbReference type="InterPro" id="IPR007235">
    <property type="entry name" value="Glyco_trans_28_C"/>
</dbReference>
<evidence type="ECO:0000259" key="11">
    <source>
        <dbReference type="Pfam" id="PF03033"/>
    </source>
</evidence>
<evidence type="ECO:0000256" key="9">
    <source>
        <dbReference type="ARBA" id="ARBA00023316"/>
    </source>
</evidence>
<feature type="domain" description="Glycosyl transferase family 28 C-terminal" evidence="12">
    <location>
        <begin position="185"/>
        <end position="344"/>
    </location>
</feature>
<evidence type="ECO:0000256" key="7">
    <source>
        <dbReference type="ARBA" id="ARBA00023136"/>
    </source>
</evidence>
<evidence type="ECO:0000256" key="4">
    <source>
        <dbReference type="ARBA" id="ARBA00022679"/>
    </source>
</evidence>
<feature type="binding site" evidence="10">
    <location>
        <position position="245"/>
    </location>
    <ligand>
        <name>UDP-N-acetyl-alpha-D-glucosamine</name>
        <dbReference type="ChEBI" id="CHEBI:57705"/>
    </ligand>
</feature>
<evidence type="ECO:0000256" key="2">
    <source>
        <dbReference type="ARBA" id="ARBA00022618"/>
    </source>
</evidence>
<comment type="similarity">
    <text evidence="10">Belongs to the glycosyltransferase 28 family. MurG subfamily.</text>
</comment>
<dbReference type="NCBIfam" id="TIGR01133">
    <property type="entry name" value="murG"/>
    <property type="match status" value="1"/>
</dbReference>
<evidence type="ECO:0000256" key="5">
    <source>
        <dbReference type="ARBA" id="ARBA00022960"/>
    </source>
</evidence>
<dbReference type="EMBL" id="JBHTJN010000004">
    <property type="protein sequence ID" value="MFD0965628.1"/>
    <property type="molecule type" value="Genomic_DNA"/>
</dbReference>
<dbReference type="RefSeq" id="WP_380818922.1">
    <property type="nucleotide sequence ID" value="NZ_JBHTJN010000004.1"/>
</dbReference>
<keyword evidence="9 10" id="KW-0961">Cell wall biogenesis/degradation</keyword>
<reference evidence="14" key="1">
    <citation type="journal article" date="2019" name="Int. J. Syst. Evol. Microbiol.">
        <title>The Global Catalogue of Microorganisms (GCM) 10K type strain sequencing project: providing services to taxonomists for standard genome sequencing and annotation.</title>
        <authorList>
            <consortium name="The Broad Institute Genomics Platform"/>
            <consortium name="The Broad Institute Genome Sequencing Center for Infectious Disease"/>
            <person name="Wu L."/>
            <person name="Ma J."/>
        </authorList>
    </citation>
    <scope>NUCLEOTIDE SEQUENCE [LARGE SCALE GENOMIC DNA]</scope>
    <source>
        <strain evidence="14">CCUG 61707</strain>
    </source>
</reference>
<dbReference type="EC" id="2.4.1.227" evidence="10"/>
<keyword evidence="14" id="KW-1185">Reference proteome</keyword>
<feature type="domain" description="Glycosyltransferase family 28 N-terminal" evidence="11">
    <location>
        <begin position="9"/>
        <end position="145"/>
    </location>
</feature>
<comment type="pathway">
    <text evidence="10">Cell wall biogenesis; peptidoglycan biosynthesis.</text>
</comment>
<feature type="binding site" evidence="10">
    <location>
        <position position="289"/>
    </location>
    <ligand>
        <name>UDP-N-acetyl-alpha-D-glucosamine</name>
        <dbReference type="ChEBI" id="CHEBI:57705"/>
    </ligand>
</feature>
<feature type="binding site" evidence="10">
    <location>
        <position position="127"/>
    </location>
    <ligand>
        <name>UDP-N-acetyl-alpha-D-glucosamine</name>
        <dbReference type="ChEBI" id="CHEBI:57705"/>
    </ligand>
</feature>
<dbReference type="Pfam" id="PF03033">
    <property type="entry name" value="Glyco_transf_28"/>
    <property type="match status" value="1"/>
</dbReference>
<dbReference type="PANTHER" id="PTHR21015:SF22">
    <property type="entry name" value="GLYCOSYLTRANSFERASE"/>
    <property type="match status" value="1"/>
</dbReference>
<comment type="function">
    <text evidence="10">Cell wall formation. Catalyzes the transfer of a GlcNAc subunit on undecaprenyl-pyrophosphoryl-MurNAc-pentapeptide (lipid intermediate I) to form undecaprenyl-pyrophosphoryl-MurNAc-(pentapeptide)GlcNAc (lipid intermediate II).</text>
</comment>
<comment type="catalytic activity">
    <reaction evidence="10">
        <text>di-trans,octa-cis-undecaprenyl diphospho-N-acetyl-alpha-D-muramoyl-L-alanyl-D-glutamyl-meso-2,6-diaminopimeloyl-D-alanyl-D-alanine + UDP-N-acetyl-alpha-D-glucosamine = di-trans,octa-cis-undecaprenyl diphospho-[N-acetyl-alpha-D-glucosaminyl-(1-&gt;4)]-N-acetyl-alpha-D-muramoyl-L-alanyl-D-glutamyl-meso-2,6-diaminopimeloyl-D-alanyl-D-alanine + UDP + H(+)</text>
        <dbReference type="Rhea" id="RHEA:31227"/>
        <dbReference type="ChEBI" id="CHEBI:15378"/>
        <dbReference type="ChEBI" id="CHEBI:57705"/>
        <dbReference type="ChEBI" id="CHEBI:58223"/>
        <dbReference type="ChEBI" id="CHEBI:61387"/>
        <dbReference type="ChEBI" id="CHEBI:61388"/>
        <dbReference type="EC" id="2.4.1.227"/>
    </reaction>
</comment>
<dbReference type="PANTHER" id="PTHR21015">
    <property type="entry name" value="UDP-N-ACETYLGLUCOSAMINE--N-ACETYLMURAMYL-(PENTAPEPTIDE) PYROPHOSPHORYL-UNDECAPRENOL N-ACETYLGLUCOSAMINE TRANSFERASE 1"/>
    <property type="match status" value="1"/>
</dbReference>
<comment type="subcellular location">
    <subcellularLocation>
        <location evidence="10">Cell membrane</location>
        <topology evidence="10">Peripheral membrane protein</topology>
        <orientation evidence="10">Cytoplasmic side</orientation>
    </subcellularLocation>
</comment>
<protein>
    <recommendedName>
        <fullName evidence="10">UDP-N-acetylglucosamine--N-acetylmuramyl-(pentapeptide) pyrophosphoryl-undecaprenol N-acetylglucosamine transferase</fullName>
        <ecNumber evidence="10">2.4.1.227</ecNumber>
    </recommendedName>
    <alternativeName>
        <fullName evidence="10">Undecaprenyl-PP-MurNAc-pentapeptide-UDPGlcNAc GlcNAc transferase</fullName>
    </alternativeName>
</protein>
<keyword evidence="4 10" id="KW-0808">Transferase</keyword>
<dbReference type="InterPro" id="IPR006009">
    <property type="entry name" value="GlcNAc_MurG"/>
</dbReference>
<evidence type="ECO:0000256" key="1">
    <source>
        <dbReference type="ARBA" id="ARBA00022475"/>
    </source>
</evidence>
<keyword evidence="2 10" id="KW-0132">Cell division</keyword>
<proteinExistence type="inferred from homology"/>
<evidence type="ECO:0000256" key="6">
    <source>
        <dbReference type="ARBA" id="ARBA00022984"/>
    </source>
</evidence>
<dbReference type="Pfam" id="PF04101">
    <property type="entry name" value="Glyco_tran_28_C"/>
    <property type="match status" value="1"/>
</dbReference>
<keyword evidence="1 10" id="KW-1003">Cell membrane</keyword>
<evidence type="ECO:0000259" key="12">
    <source>
        <dbReference type="Pfam" id="PF04101"/>
    </source>
</evidence>
<keyword evidence="5 10" id="KW-0133">Cell shape</keyword>
<name>A0ABW3I7D4_9PAST</name>
<evidence type="ECO:0000256" key="3">
    <source>
        <dbReference type="ARBA" id="ARBA00022676"/>
    </source>
</evidence>
<gene>
    <name evidence="10 13" type="primary">murG</name>
    <name evidence="13" type="ORF">ACFQ02_01960</name>
</gene>
<dbReference type="InterPro" id="IPR004276">
    <property type="entry name" value="GlycoTrans_28_N"/>
</dbReference>
<feature type="binding site" evidence="10">
    <location>
        <begin position="15"/>
        <end position="17"/>
    </location>
    <ligand>
        <name>UDP-N-acetyl-alpha-D-glucosamine</name>
        <dbReference type="ChEBI" id="CHEBI:57705"/>
    </ligand>
</feature>
<feature type="binding site" evidence="10">
    <location>
        <position position="163"/>
    </location>
    <ligand>
        <name>UDP-N-acetyl-alpha-D-glucosamine</name>
        <dbReference type="ChEBI" id="CHEBI:57705"/>
    </ligand>
</feature>
<keyword evidence="7 10" id="KW-0472">Membrane</keyword>
<feature type="binding site" evidence="10">
    <location>
        <begin position="264"/>
        <end position="269"/>
    </location>
    <ligand>
        <name>UDP-N-acetyl-alpha-D-glucosamine</name>
        <dbReference type="ChEBI" id="CHEBI:57705"/>
    </ligand>
</feature>
<organism evidence="13 14">
    <name type="scientific">Seminibacterium arietis</name>
    <dbReference type="NCBI Taxonomy" id="1173502"/>
    <lineage>
        <taxon>Bacteria</taxon>
        <taxon>Pseudomonadati</taxon>
        <taxon>Pseudomonadota</taxon>
        <taxon>Gammaproteobacteria</taxon>
        <taxon>Pasteurellales</taxon>
        <taxon>Pasteurellaceae</taxon>
        <taxon>Seminibacterium</taxon>
    </lineage>
</organism>
<dbReference type="HAMAP" id="MF_00033">
    <property type="entry name" value="MurG"/>
    <property type="match status" value="1"/>
</dbReference>
<keyword evidence="6 10" id="KW-0573">Peptidoglycan synthesis</keyword>
<feature type="binding site" evidence="10">
    <location>
        <position position="191"/>
    </location>
    <ligand>
        <name>UDP-N-acetyl-alpha-D-glucosamine</name>
        <dbReference type="ChEBI" id="CHEBI:57705"/>
    </ligand>
</feature>
<evidence type="ECO:0000256" key="8">
    <source>
        <dbReference type="ARBA" id="ARBA00023306"/>
    </source>
</evidence>
<dbReference type="Proteomes" id="UP001596996">
    <property type="component" value="Unassembled WGS sequence"/>
</dbReference>